<feature type="transmembrane region" description="Helical" evidence="6">
    <location>
        <begin position="6"/>
        <end position="27"/>
    </location>
</feature>
<dbReference type="Proteomes" id="UP000181981">
    <property type="component" value="Unassembled WGS sequence"/>
</dbReference>
<evidence type="ECO:0000259" key="7">
    <source>
        <dbReference type="PROSITE" id="PS50109"/>
    </source>
</evidence>
<dbReference type="AlphaFoldDB" id="A0A1H9YBD8"/>
<dbReference type="GO" id="GO:0000156">
    <property type="term" value="F:phosphorelay response regulator activity"/>
    <property type="evidence" value="ECO:0007669"/>
    <property type="project" value="TreeGrafter"/>
</dbReference>
<dbReference type="PRINTS" id="PR00344">
    <property type="entry name" value="BCTRLSENSOR"/>
</dbReference>
<dbReference type="Gene3D" id="3.30.565.10">
    <property type="entry name" value="Histidine kinase-like ATPase, C-terminal domain"/>
    <property type="match status" value="1"/>
</dbReference>
<feature type="domain" description="Histidine kinase" evidence="7">
    <location>
        <begin position="375"/>
        <end position="590"/>
    </location>
</feature>
<feature type="transmembrane region" description="Helical" evidence="6">
    <location>
        <begin position="178"/>
        <end position="197"/>
    </location>
</feature>
<dbReference type="Pfam" id="PF16927">
    <property type="entry name" value="HisKA_7TM"/>
    <property type="match status" value="1"/>
</dbReference>
<dbReference type="InterPro" id="IPR013767">
    <property type="entry name" value="PAS_fold"/>
</dbReference>
<feature type="transmembrane region" description="Helical" evidence="6">
    <location>
        <begin position="143"/>
        <end position="166"/>
    </location>
</feature>
<dbReference type="GO" id="GO:0000155">
    <property type="term" value="F:phosphorelay sensor kinase activity"/>
    <property type="evidence" value="ECO:0007669"/>
    <property type="project" value="InterPro"/>
</dbReference>
<dbReference type="Gene3D" id="1.10.287.130">
    <property type="match status" value="1"/>
</dbReference>
<keyword evidence="5 6" id="KW-0472">Membrane</keyword>
<dbReference type="PROSITE" id="PS50109">
    <property type="entry name" value="HIS_KIN"/>
    <property type="match status" value="1"/>
</dbReference>
<keyword evidence="3" id="KW-0808">Transferase</keyword>
<evidence type="ECO:0000313" key="9">
    <source>
        <dbReference type="EMBL" id="SES66187.1"/>
    </source>
</evidence>
<dbReference type="GO" id="GO:0030295">
    <property type="term" value="F:protein kinase activator activity"/>
    <property type="evidence" value="ECO:0007669"/>
    <property type="project" value="TreeGrafter"/>
</dbReference>
<feature type="transmembrane region" description="Helical" evidence="6">
    <location>
        <begin position="209"/>
        <end position="228"/>
    </location>
</feature>
<dbReference type="InterPro" id="IPR036890">
    <property type="entry name" value="HATPase_C_sf"/>
</dbReference>
<feature type="transmembrane region" description="Helical" evidence="6">
    <location>
        <begin position="66"/>
        <end position="89"/>
    </location>
</feature>
<accession>A0A1H9YBD8</accession>
<feature type="domain" description="PAC" evidence="8">
    <location>
        <begin position="294"/>
        <end position="350"/>
    </location>
</feature>
<feature type="transmembrane region" description="Helical" evidence="6">
    <location>
        <begin position="101"/>
        <end position="118"/>
    </location>
</feature>
<dbReference type="SMART" id="SM00387">
    <property type="entry name" value="HATPase_c"/>
    <property type="match status" value="1"/>
</dbReference>
<dbReference type="EMBL" id="FOHT01000001">
    <property type="protein sequence ID" value="SES66187.1"/>
    <property type="molecule type" value="Genomic_DNA"/>
</dbReference>
<evidence type="ECO:0000256" key="5">
    <source>
        <dbReference type="ARBA" id="ARBA00023136"/>
    </source>
</evidence>
<dbReference type="InterPro" id="IPR005467">
    <property type="entry name" value="His_kinase_dom"/>
</dbReference>
<dbReference type="InterPro" id="IPR000700">
    <property type="entry name" value="PAS-assoc_C"/>
</dbReference>
<dbReference type="InterPro" id="IPR031621">
    <property type="entry name" value="HisKA_7TM"/>
</dbReference>
<dbReference type="SUPFAM" id="SSF47384">
    <property type="entry name" value="Homodimeric domain of signal transducing histidine kinase"/>
    <property type="match status" value="1"/>
</dbReference>
<keyword evidence="6" id="KW-0812">Transmembrane</keyword>
<name>A0A1H9YBD8_9BACT</name>
<evidence type="ECO:0000256" key="1">
    <source>
        <dbReference type="ARBA" id="ARBA00000085"/>
    </source>
</evidence>
<dbReference type="RefSeq" id="WP_074780057.1">
    <property type="nucleotide sequence ID" value="NZ_FOHT01000001.1"/>
</dbReference>
<dbReference type="GO" id="GO:0006355">
    <property type="term" value="P:regulation of DNA-templated transcription"/>
    <property type="evidence" value="ECO:0007669"/>
    <property type="project" value="InterPro"/>
</dbReference>
<evidence type="ECO:0000256" key="4">
    <source>
        <dbReference type="ARBA" id="ARBA00022777"/>
    </source>
</evidence>
<dbReference type="Pfam" id="PF02518">
    <property type="entry name" value="HATPase_c"/>
    <property type="match status" value="1"/>
</dbReference>
<proteinExistence type="predicted"/>
<evidence type="ECO:0000256" key="6">
    <source>
        <dbReference type="SAM" id="Phobius"/>
    </source>
</evidence>
<dbReference type="PANTHER" id="PTHR42878">
    <property type="entry name" value="TWO-COMPONENT HISTIDINE KINASE"/>
    <property type="match status" value="1"/>
</dbReference>
<dbReference type="InterPro" id="IPR036097">
    <property type="entry name" value="HisK_dim/P_sf"/>
</dbReference>
<feature type="transmembrane region" description="Helical" evidence="6">
    <location>
        <begin position="34"/>
        <end position="54"/>
    </location>
</feature>
<dbReference type="Gene3D" id="3.30.450.20">
    <property type="entry name" value="PAS domain"/>
    <property type="match status" value="1"/>
</dbReference>
<dbReference type="PANTHER" id="PTHR42878:SF15">
    <property type="entry name" value="BACTERIOPHYTOCHROME"/>
    <property type="match status" value="1"/>
</dbReference>
<dbReference type="InterPro" id="IPR000014">
    <property type="entry name" value="PAS"/>
</dbReference>
<sequence length="598" mass="67592">MIDFLPSNSLIQLITAFTAIGTCLLLWKFRKAAEVRFLILLEFFVTIWAFSYALEFGTPVFEEKVFFSQMSYLGIVFIPLTYFFFTTAFSQKFSLVNKQSILLSLIIPIITLILVFTNNKHGLIWKDYTLDSSTNMLYYKHGIWFWIFDMYAFTLIAWGIFNLVSSISTFTSFYKKQIRILIIASLIPVIANLMYIFNINPVPGFDWTTVSFVLTGLIIAFGIFRYKIFELIPLAREKLLGTMNEGVLVINTNGIIEEANPALIKTFGLNKKTCIHSNFMNTFQQFPAIIELLQANEDRFTDFELKHNNQTFYYQVRITALYDQRGKLSGKLMVLSDVSSSRLAEIELTKKNEQLKLQNKRNEKLIDDLDAYAHTLAHDLKNSLGVIYSSSDIILGAIEEGDMDAIKEFSAVIKESSAKTISVTNELLKMATAGHEDVKIAPIEMQQVYAAAMAQIADMVADCKATIELENNWIDAQAYAPWIEEIWINLLSNAMKYGGAPPHIKVGCELSGQGMVKYWVKDNGDGIPEDQHTKIFRKHTRLQPDKAGGYGLGLSIVKRIIEKLGGKVGVESTGEKGAGSLFYFKLPAVRVDALTEVR</sequence>
<dbReference type="EC" id="2.7.13.3" evidence="2"/>
<dbReference type="SUPFAM" id="SSF55785">
    <property type="entry name" value="PYP-like sensor domain (PAS domain)"/>
    <property type="match status" value="1"/>
</dbReference>
<keyword evidence="6" id="KW-1133">Transmembrane helix</keyword>
<dbReference type="InterPro" id="IPR003594">
    <property type="entry name" value="HATPase_dom"/>
</dbReference>
<evidence type="ECO:0000259" key="8">
    <source>
        <dbReference type="PROSITE" id="PS50113"/>
    </source>
</evidence>
<evidence type="ECO:0000256" key="2">
    <source>
        <dbReference type="ARBA" id="ARBA00012438"/>
    </source>
</evidence>
<organism evidence="9 10">
    <name type="scientific">Draconibacterium orientale</name>
    <dbReference type="NCBI Taxonomy" id="1168034"/>
    <lineage>
        <taxon>Bacteria</taxon>
        <taxon>Pseudomonadati</taxon>
        <taxon>Bacteroidota</taxon>
        <taxon>Bacteroidia</taxon>
        <taxon>Marinilabiliales</taxon>
        <taxon>Prolixibacteraceae</taxon>
        <taxon>Draconibacterium</taxon>
    </lineage>
</organism>
<dbReference type="InterPro" id="IPR050351">
    <property type="entry name" value="BphY/WalK/GraS-like"/>
</dbReference>
<dbReference type="PROSITE" id="PS50113">
    <property type="entry name" value="PAC"/>
    <property type="match status" value="1"/>
</dbReference>
<comment type="catalytic activity">
    <reaction evidence="1">
        <text>ATP + protein L-histidine = ADP + protein N-phospho-L-histidine.</text>
        <dbReference type="EC" id="2.7.13.3"/>
    </reaction>
</comment>
<keyword evidence="4 9" id="KW-0418">Kinase</keyword>
<evidence type="ECO:0000256" key="3">
    <source>
        <dbReference type="ARBA" id="ARBA00022679"/>
    </source>
</evidence>
<dbReference type="InterPro" id="IPR004358">
    <property type="entry name" value="Sig_transdc_His_kin-like_C"/>
</dbReference>
<dbReference type="OrthoDB" id="9808408at2"/>
<dbReference type="CDD" id="cd00130">
    <property type="entry name" value="PAS"/>
    <property type="match status" value="1"/>
</dbReference>
<dbReference type="GO" id="GO:0016020">
    <property type="term" value="C:membrane"/>
    <property type="evidence" value="ECO:0007669"/>
    <property type="project" value="UniProtKB-SubCell"/>
</dbReference>
<dbReference type="GO" id="GO:0007234">
    <property type="term" value="P:osmosensory signaling via phosphorelay pathway"/>
    <property type="evidence" value="ECO:0007669"/>
    <property type="project" value="TreeGrafter"/>
</dbReference>
<gene>
    <name evidence="9" type="ORF">SAMN05444285_101113</name>
</gene>
<protein>
    <recommendedName>
        <fullName evidence="2">histidine kinase</fullName>
        <ecNumber evidence="2">2.7.13.3</ecNumber>
    </recommendedName>
</protein>
<reference evidence="9 10" key="1">
    <citation type="submission" date="2016-10" db="EMBL/GenBank/DDBJ databases">
        <authorList>
            <person name="de Groot N.N."/>
        </authorList>
    </citation>
    <scope>NUCLEOTIDE SEQUENCE [LARGE SCALE GENOMIC DNA]</scope>
    <source>
        <strain evidence="9 10">DSM 25947</strain>
    </source>
</reference>
<dbReference type="Pfam" id="PF00989">
    <property type="entry name" value="PAS"/>
    <property type="match status" value="1"/>
</dbReference>
<evidence type="ECO:0000313" key="10">
    <source>
        <dbReference type="Proteomes" id="UP000181981"/>
    </source>
</evidence>
<dbReference type="SUPFAM" id="SSF55874">
    <property type="entry name" value="ATPase domain of HSP90 chaperone/DNA topoisomerase II/histidine kinase"/>
    <property type="match status" value="1"/>
</dbReference>
<dbReference type="InterPro" id="IPR035965">
    <property type="entry name" value="PAS-like_dom_sf"/>
</dbReference>